<gene>
    <name evidence="2" type="ORF">AB205_0108830</name>
</gene>
<sequence length="209" mass="22790">MDSSAIPAQAAEAGPNTTTSQAKTQDKAQAQPPKRKCVVCGNKLSSSWSKAVCRTCIDSLVKDDPVVSCQKMLTSVRDELTSMFSLFKTLIDKIKVPSEGPSPVRTSAGPSAPQQSAESEDSEAGSTHSSPEESGSDTGPRDRESTKGLRYELTLEDVDDLLRAIYMTFDIEEEKVQLSKHDLMYNGLHKKKARVFPVHSSLLDTIKLK</sequence>
<organism evidence="2">
    <name type="scientific">Aquarana catesbeiana</name>
    <name type="common">American bullfrog</name>
    <name type="synonym">Rana catesbeiana</name>
    <dbReference type="NCBI Taxonomy" id="8400"/>
    <lineage>
        <taxon>Eukaryota</taxon>
        <taxon>Metazoa</taxon>
        <taxon>Chordata</taxon>
        <taxon>Craniata</taxon>
        <taxon>Vertebrata</taxon>
        <taxon>Euteleostomi</taxon>
        <taxon>Amphibia</taxon>
        <taxon>Batrachia</taxon>
        <taxon>Anura</taxon>
        <taxon>Neobatrachia</taxon>
        <taxon>Ranoidea</taxon>
        <taxon>Ranidae</taxon>
        <taxon>Aquarana</taxon>
    </lineage>
</organism>
<feature type="compositionally biased region" description="Polar residues" evidence="1">
    <location>
        <begin position="104"/>
        <end position="117"/>
    </location>
</feature>
<accession>A0A2G9RGT6</accession>
<evidence type="ECO:0000313" key="2">
    <source>
        <dbReference type="EMBL" id="PIO27098.1"/>
    </source>
</evidence>
<evidence type="ECO:0000256" key="1">
    <source>
        <dbReference type="SAM" id="MobiDB-lite"/>
    </source>
</evidence>
<reference evidence="2" key="1">
    <citation type="submission" date="2017-08" db="EMBL/GenBank/DDBJ databases">
        <title>Assembly of the North American Bullfrog Genome.</title>
        <authorList>
            <person name="Warren R.L."/>
            <person name="Vandervalk B.P."/>
            <person name="Kucuk E."/>
            <person name="Birol I."/>
            <person name="Helbing C."/>
            <person name="Pandoh P."/>
            <person name="Behsaz B."/>
            <person name="Mohamadi H."/>
            <person name="Chu J."/>
            <person name="Jackman S."/>
            <person name="Hammond S.A."/>
            <person name="Veldhoen N."/>
            <person name="Kirk H."/>
            <person name="Zhao Y."/>
            <person name="Coope R."/>
            <person name="Pleasance S."/>
            <person name="Moore R."/>
            <person name="Holt R."/>
        </authorList>
    </citation>
    <scope>NUCLEOTIDE SEQUENCE</scope>
    <source>
        <strain evidence="2">Bruno</strain>
        <tissue evidence="2">Liver</tissue>
    </source>
</reference>
<feature type="region of interest" description="Disordered" evidence="1">
    <location>
        <begin position="97"/>
        <end position="148"/>
    </location>
</feature>
<feature type="compositionally biased region" description="Basic and acidic residues" evidence="1">
    <location>
        <begin position="139"/>
        <end position="148"/>
    </location>
</feature>
<dbReference type="AlphaFoldDB" id="A0A2G9RGT6"/>
<feature type="region of interest" description="Disordered" evidence="1">
    <location>
        <begin position="1"/>
        <end position="34"/>
    </location>
</feature>
<proteinExistence type="predicted"/>
<protein>
    <submittedName>
        <fullName evidence="2">Uncharacterized protein</fullName>
    </submittedName>
</protein>
<dbReference type="EMBL" id="KV938098">
    <property type="protein sequence ID" value="PIO27098.1"/>
    <property type="molecule type" value="Genomic_DNA"/>
</dbReference>
<feature type="compositionally biased region" description="Polar residues" evidence="1">
    <location>
        <begin position="124"/>
        <end position="137"/>
    </location>
</feature>
<name>A0A2G9RGT6_AQUCT</name>